<feature type="domain" description="Shedu protein SduA C-terminal" evidence="1">
    <location>
        <begin position="126"/>
        <end position="297"/>
    </location>
</feature>
<evidence type="ECO:0000313" key="3">
    <source>
        <dbReference type="Proteomes" id="UP000538406"/>
    </source>
</evidence>
<protein>
    <submittedName>
        <fullName evidence="2">DUF4263 domain-containing protein</fullName>
    </submittedName>
</protein>
<dbReference type="InterPro" id="IPR025359">
    <property type="entry name" value="SduA_C"/>
</dbReference>
<sequence>RRVFAAERNISIFGRLSRILNHSNPIHIGGDSAEAIPSNIFSELLSKFPNTREINKYADARVHTILEQYLEGMKDARGLYETYLNKIEPIRKSNLDLTTINKLEIEKYTLIRDTIENALNTKQHWSEKDWQKLMVQFLLLLFPKYIHVIENITIHDYYSIPGKKKERYIDIGLVDSNGNLDIIEVKKPFDDKILRRTKYRGNSIPTSELSGGIMQAEKYLFHLSKWGTKGEDNLTRKYASELPSGMSIHISNPKAIIIVGRDQIGNGNMTENQKLDFEIIKRKYTNMMDIITYDDLLRRLNRTISALKK</sequence>
<dbReference type="EMBL" id="AASHPR010000024">
    <property type="protein sequence ID" value="EFC3525753.1"/>
    <property type="molecule type" value="Genomic_DNA"/>
</dbReference>
<evidence type="ECO:0000259" key="1">
    <source>
        <dbReference type="Pfam" id="PF14082"/>
    </source>
</evidence>
<comment type="caution">
    <text evidence="2">The sequence shown here is derived from an EMBL/GenBank/DDBJ whole genome shotgun (WGS) entry which is preliminary data.</text>
</comment>
<dbReference type="AlphaFoldDB" id="A0A8S7IS25"/>
<dbReference type="Pfam" id="PF14082">
    <property type="entry name" value="SduA_C"/>
    <property type="match status" value="1"/>
</dbReference>
<feature type="non-terminal residue" evidence="2">
    <location>
        <position position="1"/>
    </location>
</feature>
<dbReference type="Proteomes" id="UP000538406">
    <property type="component" value="Unassembled WGS sequence"/>
</dbReference>
<name>A0A8S7IS25_ECOLX</name>
<evidence type="ECO:0000313" key="2">
    <source>
        <dbReference type="EMBL" id="EFC3525753.1"/>
    </source>
</evidence>
<proteinExistence type="predicted"/>
<reference evidence="2 3" key="1">
    <citation type="submission" date="2018-08" db="EMBL/GenBank/DDBJ databases">
        <authorList>
            <consortium name="NARMS: The National Antimicrobial Resistance Monitoring System"/>
        </authorList>
    </citation>
    <scope>NUCLEOTIDE SEQUENCE [LARGE SCALE GENOMIC DNA]</scope>
    <source>
        <strain evidence="2 3">FSIS11705178</strain>
    </source>
</reference>
<gene>
    <name evidence="2" type="ORF">CTR35_002919</name>
</gene>
<organism evidence="2 3">
    <name type="scientific">Escherichia coli</name>
    <dbReference type="NCBI Taxonomy" id="562"/>
    <lineage>
        <taxon>Bacteria</taxon>
        <taxon>Pseudomonadati</taxon>
        <taxon>Pseudomonadota</taxon>
        <taxon>Gammaproteobacteria</taxon>
        <taxon>Enterobacterales</taxon>
        <taxon>Enterobacteriaceae</taxon>
        <taxon>Escherichia</taxon>
    </lineage>
</organism>
<accession>A0A8S7IS25</accession>